<dbReference type="Pfam" id="PF04578">
    <property type="entry name" value="DUF594"/>
    <property type="match status" value="1"/>
</dbReference>
<sequence>MPDGATGAPPLTWTRASLFGTWRPTSTSISPRLLQHVYPKLGDHACRGGEGDIQLHGVPACHQTRYAAGPCSRGMYVQACKELSLAWYIFLADQSSPEIASPKKWRHKLKGLLHHDGPNGSRILERGQLAGSMHSTYLSDYGGEWRYSPTGSESPGTCAYRRADEHACELAAELLGMESSMLGLMEVIFEVWVEMLCYAALHSSLDSHARQLSSGGYTQSQMFGTRNLNNGTTLCNLCVQ</sequence>
<organism evidence="1">
    <name type="scientific">Aegilops tauschii</name>
    <name type="common">Tausch's goatgrass</name>
    <name type="synonym">Aegilops squarrosa</name>
    <dbReference type="NCBI Taxonomy" id="37682"/>
    <lineage>
        <taxon>Eukaryota</taxon>
        <taxon>Viridiplantae</taxon>
        <taxon>Streptophyta</taxon>
        <taxon>Embryophyta</taxon>
        <taxon>Tracheophyta</taxon>
        <taxon>Spermatophyta</taxon>
        <taxon>Magnoliopsida</taxon>
        <taxon>Liliopsida</taxon>
        <taxon>Poales</taxon>
        <taxon>Poaceae</taxon>
        <taxon>BOP clade</taxon>
        <taxon>Pooideae</taxon>
        <taxon>Triticodae</taxon>
        <taxon>Triticeae</taxon>
        <taxon>Triticinae</taxon>
        <taxon>Aegilops</taxon>
    </lineage>
</organism>
<proteinExistence type="predicted"/>
<dbReference type="InterPro" id="IPR007658">
    <property type="entry name" value="DUF594"/>
</dbReference>
<dbReference type="EnsemblPlants" id="EMT17484">
    <property type="protein sequence ID" value="EMT17484"/>
    <property type="gene ID" value="F775_33074"/>
</dbReference>
<reference evidence="1" key="1">
    <citation type="submission" date="2015-06" db="UniProtKB">
        <authorList>
            <consortium name="EnsemblPlants"/>
        </authorList>
    </citation>
    <scope>IDENTIFICATION</scope>
</reference>
<dbReference type="AlphaFoldDB" id="R7WE53"/>
<evidence type="ECO:0000313" key="1">
    <source>
        <dbReference type="EnsemblPlants" id="EMT17484"/>
    </source>
</evidence>
<accession>R7WE53</accession>
<name>R7WE53_AEGTA</name>
<protein>
    <submittedName>
        <fullName evidence="1">Uncharacterized protein</fullName>
    </submittedName>
</protein>